<dbReference type="InterPro" id="IPR032710">
    <property type="entry name" value="NTF2-like_dom_sf"/>
</dbReference>
<dbReference type="PROSITE" id="PS50177">
    <property type="entry name" value="NTF2_DOMAIN"/>
    <property type="match status" value="1"/>
</dbReference>
<dbReference type="EMBL" id="JARKIF010000006">
    <property type="protein sequence ID" value="KAJ7637040.1"/>
    <property type="molecule type" value="Genomic_DNA"/>
</dbReference>
<feature type="domain" description="NTF2" evidence="2">
    <location>
        <begin position="342"/>
        <end position="487"/>
    </location>
</feature>
<sequence>MPEDSQPNERIDKRKAAPALVQVQSNPPPRSPRGRPRARGRGRGGGSNSTSFAPPRLNTQPRHPPVIQTSVNSNRKPWLPDATNGHFAPNPFRLPDNRNGHFGPKNPPVMTDASVSRVPSAPRDMLRHRDSTTSSVASVSRSLPPLARQRPVEVLSKAPVASASKAPVSRTFNSPPLSKRRRLDTDVPVTIKCEPPPSPYYTPSSAPLAPLPPRRSVTSGSKRYFPVPDICKRDNAQYQDNRRNWMLRECANLRTLGLRVVKYFFRDDGMVLEWTSAEPVWLDTLRPVHPRNPTPPHEIIDVDAESPPPSVPDRPVSVISVPSSPTPEVISPEAEQERLHQLGIEFLLKYISTFDNDRSSLAAAYSEDAIFSFRDNNFASADHFTFQRPRLAHSKSNMPKLPALQNYRFAPQDNEIVLDYDTVVQECMVDTPPRVILTVYGQLVGPDQRTLGIDQWTDWPLLAISHHMVVRDKPWVHWKGTWEKLFT</sequence>
<dbReference type="AlphaFoldDB" id="A0AAD7C2C2"/>
<dbReference type="Gene3D" id="3.10.450.50">
    <property type="match status" value="1"/>
</dbReference>
<dbReference type="Pfam" id="PF22602">
    <property type="entry name" value="NXF_NTF2"/>
    <property type="match status" value="1"/>
</dbReference>
<comment type="caution">
    <text evidence="3">The sequence shown here is derived from an EMBL/GenBank/DDBJ whole genome shotgun (WGS) entry which is preliminary data.</text>
</comment>
<dbReference type="InterPro" id="IPR002075">
    <property type="entry name" value="NTF2_dom"/>
</dbReference>
<reference evidence="3" key="1">
    <citation type="submission" date="2023-03" db="EMBL/GenBank/DDBJ databases">
        <title>Massive genome expansion in bonnet fungi (Mycena s.s.) driven by repeated elements and novel gene families across ecological guilds.</title>
        <authorList>
            <consortium name="Lawrence Berkeley National Laboratory"/>
            <person name="Harder C.B."/>
            <person name="Miyauchi S."/>
            <person name="Viragh M."/>
            <person name="Kuo A."/>
            <person name="Thoen E."/>
            <person name="Andreopoulos B."/>
            <person name="Lu D."/>
            <person name="Skrede I."/>
            <person name="Drula E."/>
            <person name="Henrissat B."/>
            <person name="Morin E."/>
            <person name="Kohler A."/>
            <person name="Barry K."/>
            <person name="LaButti K."/>
            <person name="Morin E."/>
            <person name="Salamov A."/>
            <person name="Lipzen A."/>
            <person name="Mereny Z."/>
            <person name="Hegedus B."/>
            <person name="Baldrian P."/>
            <person name="Stursova M."/>
            <person name="Weitz H."/>
            <person name="Taylor A."/>
            <person name="Grigoriev I.V."/>
            <person name="Nagy L.G."/>
            <person name="Martin F."/>
            <person name="Kauserud H."/>
        </authorList>
    </citation>
    <scope>NUCLEOTIDE SEQUENCE</scope>
    <source>
        <strain evidence="3">9284</strain>
    </source>
</reference>
<protein>
    <recommendedName>
        <fullName evidence="2">NTF2 domain-containing protein</fullName>
    </recommendedName>
</protein>
<feature type="compositionally biased region" description="Low complexity" evidence="1">
    <location>
        <begin position="132"/>
        <end position="142"/>
    </location>
</feature>
<dbReference type="InterPro" id="IPR018222">
    <property type="entry name" value="Nuclear_transport_factor_2_euk"/>
</dbReference>
<feature type="region of interest" description="Disordered" evidence="1">
    <location>
        <begin position="1"/>
        <end position="143"/>
    </location>
</feature>
<dbReference type="Proteomes" id="UP001221142">
    <property type="component" value="Unassembled WGS sequence"/>
</dbReference>
<accession>A0AAD7C2C2</accession>
<evidence type="ECO:0000259" key="2">
    <source>
        <dbReference type="PROSITE" id="PS50177"/>
    </source>
</evidence>
<name>A0AAD7C2C2_9AGAR</name>
<evidence type="ECO:0000313" key="3">
    <source>
        <dbReference type="EMBL" id="KAJ7637040.1"/>
    </source>
</evidence>
<evidence type="ECO:0000313" key="4">
    <source>
        <dbReference type="Proteomes" id="UP001221142"/>
    </source>
</evidence>
<feature type="compositionally biased region" description="Basic residues" evidence="1">
    <location>
        <begin position="32"/>
        <end position="42"/>
    </location>
</feature>
<feature type="compositionally biased region" description="Low complexity" evidence="1">
    <location>
        <begin position="157"/>
        <end position="169"/>
    </location>
</feature>
<gene>
    <name evidence="3" type="ORF">FB45DRAFT_908068</name>
</gene>
<proteinExistence type="predicted"/>
<organism evidence="3 4">
    <name type="scientific">Roridomyces roridus</name>
    <dbReference type="NCBI Taxonomy" id="1738132"/>
    <lineage>
        <taxon>Eukaryota</taxon>
        <taxon>Fungi</taxon>
        <taxon>Dikarya</taxon>
        <taxon>Basidiomycota</taxon>
        <taxon>Agaricomycotina</taxon>
        <taxon>Agaricomycetes</taxon>
        <taxon>Agaricomycetidae</taxon>
        <taxon>Agaricales</taxon>
        <taxon>Marasmiineae</taxon>
        <taxon>Mycenaceae</taxon>
        <taxon>Roridomyces</taxon>
    </lineage>
</organism>
<keyword evidence="4" id="KW-1185">Reference proteome</keyword>
<dbReference type="SUPFAM" id="SSF54427">
    <property type="entry name" value="NTF2-like"/>
    <property type="match status" value="1"/>
</dbReference>
<evidence type="ECO:0000256" key="1">
    <source>
        <dbReference type="SAM" id="MobiDB-lite"/>
    </source>
</evidence>
<feature type="compositionally biased region" description="Polar residues" evidence="1">
    <location>
        <begin position="48"/>
        <end position="75"/>
    </location>
</feature>
<feature type="region of interest" description="Disordered" evidence="1">
    <location>
        <begin position="157"/>
        <end position="219"/>
    </location>
</feature>